<accession>A0A1I3GZ41</accession>
<evidence type="ECO:0000256" key="1">
    <source>
        <dbReference type="SAM" id="SignalP"/>
    </source>
</evidence>
<dbReference type="AlphaFoldDB" id="A0A1I3GZ41"/>
<dbReference type="EMBL" id="FORC01000001">
    <property type="protein sequence ID" value="SFI28550.1"/>
    <property type="molecule type" value="Genomic_DNA"/>
</dbReference>
<evidence type="ECO:0000313" key="2">
    <source>
        <dbReference type="EMBL" id="SFI28550.1"/>
    </source>
</evidence>
<organism evidence="2 3">
    <name type="scientific">Phytopseudomonas argentinensis</name>
    <dbReference type="NCBI Taxonomy" id="289370"/>
    <lineage>
        <taxon>Bacteria</taxon>
        <taxon>Pseudomonadati</taxon>
        <taxon>Pseudomonadota</taxon>
        <taxon>Gammaproteobacteria</taxon>
        <taxon>Pseudomonadales</taxon>
        <taxon>Pseudomonadaceae</taxon>
        <taxon>Phytopseudomonas</taxon>
    </lineage>
</organism>
<feature type="signal peptide" evidence="1">
    <location>
        <begin position="1"/>
        <end position="18"/>
    </location>
</feature>
<evidence type="ECO:0000313" key="3">
    <source>
        <dbReference type="Proteomes" id="UP000183018"/>
    </source>
</evidence>
<dbReference type="STRING" id="289370.SAMN05216602_0471"/>
<keyword evidence="1" id="KW-0732">Signal</keyword>
<name>A0A1I3GZ41_9GAMM</name>
<dbReference type="OrthoDB" id="6920230at2"/>
<proteinExistence type="predicted"/>
<reference evidence="3" key="1">
    <citation type="submission" date="2016-10" db="EMBL/GenBank/DDBJ databases">
        <authorList>
            <person name="Varghese N."/>
            <person name="Submissions S."/>
        </authorList>
    </citation>
    <scope>NUCLEOTIDE SEQUENCE [LARGE SCALE GENOMIC DNA]</scope>
    <source>
        <strain evidence="3">LMG 22563</strain>
    </source>
</reference>
<sequence length="104" mass="11247">MKKLLCVLLACSPLAAQAYPIELEKQFNGAEVSASSQEIDHNMAAVRVQNYGQQAASCKAVFRNGPEAPRTRSATLAAGQSANLTVKFARSIIRLRVQLTCEPQ</sequence>
<dbReference type="Proteomes" id="UP000183018">
    <property type="component" value="Unassembled WGS sequence"/>
</dbReference>
<dbReference type="RefSeq" id="WP_074880503.1">
    <property type="nucleotide sequence ID" value="NZ_FORC01000001.1"/>
</dbReference>
<gene>
    <name evidence="2" type="ORF">SAMN05216602_0471</name>
</gene>
<feature type="chain" id="PRO_5044372785" evidence="1">
    <location>
        <begin position="19"/>
        <end position="104"/>
    </location>
</feature>
<protein>
    <submittedName>
        <fullName evidence="2">Uncharacterized protein</fullName>
    </submittedName>
</protein>
<keyword evidence="3" id="KW-1185">Reference proteome</keyword>